<feature type="region of interest" description="Disordered" evidence="3">
    <location>
        <begin position="1"/>
        <end position="43"/>
    </location>
</feature>
<dbReference type="GO" id="GO:0045944">
    <property type="term" value="P:positive regulation of transcription by RNA polymerase II"/>
    <property type="evidence" value="ECO:0007669"/>
    <property type="project" value="TreeGrafter"/>
</dbReference>
<evidence type="ECO:0000313" key="4">
    <source>
        <dbReference type="EMBL" id="KAJ9613377.1"/>
    </source>
</evidence>
<feature type="compositionally biased region" description="Polar residues" evidence="3">
    <location>
        <begin position="57"/>
        <end position="66"/>
    </location>
</feature>
<protein>
    <recommendedName>
        <fullName evidence="6">Transcription factor domain-containing protein</fullName>
    </recommendedName>
</protein>
<feature type="compositionally biased region" description="Polar residues" evidence="3">
    <location>
        <begin position="1"/>
        <end position="15"/>
    </location>
</feature>
<feature type="compositionally biased region" description="Polar residues" evidence="3">
    <location>
        <begin position="28"/>
        <end position="43"/>
    </location>
</feature>
<keyword evidence="5" id="KW-1185">Reference proteome</keyword>
<dbReference type="GO" id="GO:0003700">
    <property type="term" value="F:DNA-binding transcription factor activity"/>
    <property type="evidence" value="ECO:0007669"/>
    <property type="project" value="TreeGrafter"/>
</dbReference>
<evidence type="ECO:0000256" key="3">
    <source>
        <dbReference type="SAM" id="MobiDB-lite"/>
    </source>
</evidence>
<dbReference type="EMBL" id="JAPDRK010000004">
    <property type="protein sequence ID" value="KAJ9613377.1"/>
    <property type="molecule type" value="Genomic_DNA"/>
</dbReference>
<evidence type="ECO:0000256" key="1">
    <source>
        <dbReference type="ARBA" id="ARBA00004123"/>
    </source>
</evidence>
<dbReference type="GO" id="GO:0000976">
    <property type="term" value="F:transcription cis-regulatory region binding"/>
    <property type="evidence" value="ECO:0007669"/>
    <property type="project" value="TreeGrafter"/>
</dbReference>
<dbReference type="AlphaFoldDB" id="A0AA38XH95"/>
<feature type="region of interest" description="Disordered" evidence="3">
    <location>
        <begin position="57"/>
        <end position="83"/>
    </location>
</feature>
<sequence length="599" mass="66403">MYTNEPVSNPKQYDLSQADAEASDGETTETNNDSVPPHTSQTGCQIHGVFDSGEVTSFTENDSGRTTAIPGLPRTTEELDGTDQTTGQAFVNNASLASSSPFANFHADNSPLAFASGVSPGSAPFQWYDLLAQDSVTYFENHSLLNQDITWDFDPRSLSRRPSASKNVERATLADVDHSELSGGLGQRPSLSKSRLRSEVQGKPFVEPWNLTEPIILLPAELRYFQHYVKEVAPILDMFDPLKHFGNIVPHMALRNVGLLKALLGVAARHMSLQALENVDAIHAESPSPEPMQGDRENHGYAAVQYFYETLKSLAAAMQIPSYTRSSEILATAVMISTYEMFDGSSQEWERHLRGAFWIQRNQDNDGESRGLQEAVWWAWVRQDIWAAFRAGRRTLTIWRPKKPLEILTADELSTRVVYLLAKSVSYASKEAMRTQDLNKRLEDGDALLQALDDWFAALPQAYRPIPFSRDEDAVFKPIWIHPPAYAAAVQSFHFAKIIILLNKPSAGGVSSYHKRVSTIRDSSRAICGLSLAPTNSDPASAFVNFQCLFAAGQSFQGHEEQKALVAILDKAINASQFAPKTLIDDLRKIWKEQSPVAG</sequence>
<dbReference type="Pfam" id="PF11951">
    <property type="entry name" value="Fungal_trans_2"/>
    <property type="match status" value="1"/>
</dbReference>
<dbReference type="PANTHER" id="PTHR37534">
    <property type="entry name" value="TRANSCRIPTIONAL ACTIVATOR PROTEIN UGA3"/>
    <property type="match status" value="1"/>
</dbReference>
<evidence type="ECO:0000313" key="5">
    <source>
        <dbReference type="Proteomes" id="UP001172673"/>
    </source>
</evidence>
<name>A0AA38XH95_9EURO</name>
<dbReference type="PANTHER" id="PTHR37534:SF3">
    <property type="entry name" value="ZN(II)2CYS6 TRANSCRIPTION FACTOR (EUROFUNG)"/>
    <property type="match status" value="1"/>
</dbReference>
<evidence type="ECO:0000256" key="2">
    <source>
        <dbReference type="ARBA" id="ARBA00023242"/>
    </source>
</evidence>
<comment type="subcellular location">
    <subcellularLocation>
        <location evidence="1">Nucleus</location>
    </subcellularLocation>
</comment>
<gene>
    <name evidence="4" type="ORF">H2200_003319</name>
</gene>
<keyword evidence="2" id="KW-0539">Nucleus</keyword>
<reference evidence="4" key="1">
    <citation type="submission" date="2022-10" db="EMBL/GenBank/DDBJ databases">
        <title>Culturing micro-colonial fungi from biological soil crusts in the Mojave desert and describing Neophaeococcomyces mojavensis, and introducing the new genera and species Taxawa tesnikishii.</title>
        <authorList>
            <person name="Kurbessoian T."/>
            <person name="Stajich J.E."/>
        </authorList>
    </citation>
    <scope>NUCLEOTIDE SEQUENCE</scope>
    <source>
        <strain evidence="4">TK_41</strain>
    </source>
</reference>
<organism evidence="4 5">
    <name type="scientific">Cladophialophora chaetospira</name>
    <dbReference type="NCBI Taxonomy" id="386627"/>
    <lineage>
        <taxon>Eukaryota</taxon>
        <taxon>Fungi</taxon>
        <taxon>Dikarya</taxon>
        <taxon>Ascomycota</taxon>
        <taxon>Pezizomycotina</taxon>
        <taxon>Eurotiomycetes</taxon>
        <taxon>Chaetothyriomycetidae</taxon>
        <taxon>Chaetothyriales</taxon>
        <taxon>Herpotrichiellaceae</taxon>
        <taxon>Cladophialophora</taxon>
    </lineage>
</organism>
<dbReference type="GO" id="GO:0005634">
    <property type="term" value="C:nucleus"/>
    <property type="evidence" value="ECO:0007669"/>
    <property type="project" value="UniProtKB-SubCell"/>
</dbReference>
<comment type="caution">
    <text evidence="4">The sequence shown here is derived from an EMBL/GenBank/DDBJ whole genome shotgun (WGS) entry which is preliminary data.</text>
</comment>
<proteinExistence type="predicted"/>
<dbReference type="CDD" id="cd12148">
    <property type="entry name" value="fungal_TF_MHR"/>
    <property type="match status" value="1"/>
</dbReference>
<evidence type="ECO:0008006" key="6">
    <source>
        <dbReference type="Google" id="ProtNLM"/>
    </source>
</evidence>
<accession>A0AA38XH95</accession>
<dbReference type="Proteomes" id="UP001172673">
    <property type="component" value="Unassembled WGS sequence"/>
</dbReference>
<dbReference type="InterPro" id="IPR021858">
    <property type="entry name" value="Fun_TF"/>
</dbReference>